<gene>
    <name evidence="2" type="ORF">TNCV_1934031</name>
</gene>
<feature type="non-terminal residue" evidence="2">
    <location>
        <position position="66"/>
    </location>
</feature>
<protein>
    <submittedName>
        <fullName evidence="2">Uncharacterized protein</fullName>
    </submittedName>
</protein>
<evidence type="ECO:0000256" key="1">
    <source>
        <dbReference type="SAM" id="MobiDB-lite"/>
    </source>
</evidence>
<reference evidence="2" key="1">
    <citation type="submission" date="2020-08" db="EMBL/GenBank/DDBJ databases">
        <title>Multicomponent nature underlies the extraordinary mechanical properties of spider dragline silk.</title>
        <authorList>
            <person name="Kono N."/>
            <person name="Nakamura H."/>
            <person name="Mori M."/>
            <person name="Yoshida Y."/>
            <person name="Ohtoshi R."/>
            <person name="Malay A.D."/>
            <person name="Moran D.A.P."/>
            <person name="Tomita M."/>
            <person name="Numata K."/>
            <person name="Arakawa K."/>
        </authorList>
    </citation>
    <scope>NUCLEOTIDE SEQUENCE</scope>
</reference>
<feature type="compositionally biased region" description="Polar residues" evidence="1">
    <location>
        <begin position="8"/>
        <end position="17"/>
    </location>
</feature>
<evidence type="ECO:0000313" key="2">
    <source>
        <dbReference type="EMBL" id="GFX91387.1"/>
    </source>
</evidence>
<sequence length="66" mass="7090">MLLEHEQTSAGQVSTLRTFPGSLQPKHPSEHACDGRSPVPKVTTAIFTSALSCCLQETEFGECVSL</sequence>
<dbReference type="EMBL" id="BMAU01021129">
    <property type="protein sequence ID" value="GFX91387.1"/>
    <property type="molecule type" value="Genomic_DNA"/>
</dbReference>
<feature type="region of interest" description="Disordered" evidence="1">
    <location>
        <begin position="1"/>
        <end position="37"/>
    </location>
</feature>
<accession>A0A8X6RF31</accession>
<evidence type="ECO:0000313" key="3">
    <source>
        <dbReference type="Proteomes" id="UP000887159"/>
    </source>
</evidence>
<proteinExistence type="predicted"/>
<keyword evidence="3" id="KW-1185">Reference proteome</keyword>
<dbReference type="Proteomes" id="UP000887159">
    <property type="component" value="Unassembled WGS sequence"/>
</dbReference>
<name>A0A8X6RF31_TRICX</name>
<dbReference type="AlphaFoldDB" id="A0A8X6RF31"/>
<comment type="caution">
    <text evidence="2">The sequence shown here is derived from an EMBL/GenBank/DDBJ whole genome shotgun (WGS) entry which is preliminary data.</text>
</comment>
<organism evidence="2 3">
    <name type="scientific">Trichonephila clavipes</name>
    <name type="common">Golden silk orbweaver</name>
    <name type="synonym">Nephila clavipes</name>
    <dbReference type="NCBI Taxonomy" id="2585209"/>
    <lineage>
        <taxon>Eukaryota</taxon>
        <taxon>Metazoa</taxon>
        <taxon>Ecdysozoa</taxon>
        <taxon>Arthropoda</taxon>
        <taxon>Chelicerata</taxon>
        <taxon>Arachnida</taxon>
        <taxon>Araneae</taxon>
        <taxon>Araneomorphae</taxon>
        <taxon>Entelegynae</taxon>
        <taxon>Araneoidea</taxon>
        <taxon>Nephilidae</taxon>
        <taxon>Trichonephila</taxon>
    </lineage>
</organism>